<dbReference type="SUPFAM" id="SSF88659">
    <property type="entry name" value="Sigma3 and sigma4 domains of RNA polymerase sigma factors"/>
    <property type="match status" value="1"/>
</dbReference>
<dbReference type="GO" id="GO:0016987">
    <property type="term" value="F:sigma factor activity"/>
    <property type="evidence" value="ECO:0007669"/>
    <property type="project" value="UniProtKB-KW"/>
</dbReference>
<accession>A0A7G6WYQ6</accession>
<dbReference type="InterPro" id="IPR013325">
    <property type="entry name" value="RNA_pol_sigma_r2"/>
</dbReference>
<dbReference type="InterPro" id="IPR014284">
    <property type="entry name" value="RNA_pol_sigma-70_dom"/>
</dbReference>
<keyword evidence="4" id="KW-0804">Transcription</keyword>
<dbReference type="InterPro" id="IPR036388">
    <property type="entry name" value="WH-like_DNA-bd_sf"/>
</dbReference>
<gene>
    <name evidence="8" type="ORF">F1D05_15865</name>
</gene>
<keyword evidence="9" id="KW-1185">Reference proteome</keyword>
<evidence type="ECO:0000313" key="9">
    <source>
        <dbReference type="Proteomes" id="UP000515563"/>
    </source>
</evidence>
<dbReference type="SUPFAM" id="SSF88946">
    <property type="entry name" value="Sigma2 domain of RNA polymerase sigma factors"/>
    <property type="match status" value="1"/>
</dbReference>
<evidence type="ECO:0000256" key="3">
    <source>
        <dbReference type="ARBA" id="ARBA00023082"/>
    </source>
</evidence>
<reference evidence="8 9" key="2">
    <citation type="journal article" date="2020" name="Microbiol. Resour. Announc.">
        <title>Antarctic desert soil bacteria exhibit high novel natural product potential, evaluated through long-read genome sequencing and comparative genomics.</title>
        <authorList>
            <person name="Benaud N."/>
            <person name="Edwards R.J."/>
            <person name="Amos T.G."/>
            <person name="D'Agostino P.M."/>
            <person name="Gutierrez-Chavez C."/>
            <person name="Montgomery K."/>
            <person name="Nicetic I."/>
            <person name="Ferrari B.C."/>
        </authorList>
    </citation>
    <scope>NUCLEOTIDE SEQUENCE [LARGE SCALE GENOMIC DNA]</scope>
    <source>
        <strain evidence="8 9">SPB151</strain>
    </source>
</reference>
<dbReference type="Proteomes" id="UP000515563">
    <property type="component" value="Chromosome"/>
</dbReference>
<protein>
    <submittedName>
        <fullName evidence="8">RNA polymerase sigma factor</fullName>
    </submittedName>
</protein>
<dbReference type="PANTHER" id="PTHR47756:SF2">
    <property type="entry name" value="BLL6612 PROTEIN"/>
    <property type="match status" value="1"/>
</dbReference>
<keyword evidence="3" id="KW-0731">Sigma factor</keyword>
<reference evidence="9" key="1">
    <citation type="submission" date="2019-09" db="EMBL/GenBank/DDBJ databases">
        <title>Antimicrobial potential of Antarctic Bacteria.</title>
        <authorList>
            <person name="Benaud N."/>
            <person name="Edwards R.J."/>
            <person name="Ferrari B.C."/>
        </authorList>
    </citation>
    <scope>NUCLEOTIDE SEQUENCE [LARGE SCALE GENOMIC DNA]</scope>
    <source>
        <strain evidence="9">SPB151</strain>
    </source>
</reference>
<feature type="domain" description="DUF6596" evidence="7">
    <location>
        <begin position="181"/>
        <end position="281"/>
    </location>
</feature>
<dbReference type="EMBL" id="CP043661">
    <property type="protein sequence ID" value="QNE19121.1"/>
    <property type="molecule type" value="Genomic_DNA"/>
</dbReference>
<dbReference type="GO" id="GO:0006352">
    <property type="term" value="P:DNA-templated transcription initiation"/>
    <property type="evidence" value="ECO:0007669"/>
    <property type="project" value="InterPro"/>
</dbReference>
<proteinExistence type="inferred from homology"/>
<evidence type="ECO:0000256" key="2">
    <source>
        <dbReference type="ARBA" id="ARBA00023015"/>
    </source>
</evidence>
<dbReference type="Pfam" id="PF08281">
    <property type="entry name" value="Sigma70_r4_2"/>
    <property type="match status" value="1"/>
</dbReference>
<dbReference type="InterPro" id="IPR007627">
    <property type="entry name" value="RNA_pol_sigma70_r2"/>
</dbReference>
<dbReference type="KEGG" id="kqi:F1D05_15865"/>
<organism evidence="8 9">
    <name type="scientific">Kribbella qitaiheensis</name>
    <dbReference type="NCBI Taxonomy" id="1544730"/>
    <lineage>
        <taxon>Bacteria</taxon>
        <taxon>Bacillati</taxon>
        <taxon>Actinomycetota</taxon>
        <taxon>Actinomycetes</taxon>
        <taxon>Propionibacteriales</taxon>
        <taxon>Kribbellaceae</taxon>
        <taxon>Kribbella</taxon>
    </lineage>
</organism>
<comment type="similarity">
    <text evidence="1">Belongs to the sigma-70 factor family. ECF subfamily.</text>
</comment>
<dbReference type="GO" id="GO:0003677">
    <property type="term" value="F:DNA binding"/>
    <property type="evidence" value="ECO:0007669"/>
    <property type="project" value="InterPro"/>
</dbReference>
<dbReference type="PANTHER" id="PTHR47756">
    <property type="entry name" value="BLL6612 PROTEIN-RELATED"/>
    <property type="match status" value="1"/>
</dbReference>
<evidence type="ECO:0000313" key="8">
    <source>
        <dbReference type="EMBL" id="QNE19121.1"/>
    </source>
</evidence>
<feature type="domain" description="RNA polymerase sigma-70 region 2" evidence="5">
    <location>
        <begin position="15"/>
        <end position="80"/>
    </location>
</feature>
<evidence type="ECO:0000259" key="5">
    <source>
        <dbReference type="Pfam" id="PF04542"/>
    </source>
</evidence>
<dbReference type="Gene3D" id="1.10.10.10">
    <property type="entry name" value="Winged helix-like DNA-binding domain superfamily/Winged helix DNA-binding domain"/>
    <property type="match status" value="1"/>
</dbReference>
<evidence type="ECO:0000259" key="6">
    <source>
        <dbReference type="Pfam" id="PF08281"/>
    </source>
</evidence>
<dbReference type="Gene3D" id="1.10.1740.10">
    <property type="match status" value="1"/>
</dbReference>
<feature type="domain" description="RNA polymerase sigma factor 70 region 4 type 2" evidence="6">
    <location>
        <begin position="112"/>
        <end position="163"/>
    </location>
</feature>
<dbReference type="InterPro" id="IPR046531">
    <property type="entry name" value="DUF6596"/>
</dbReference>
<evidence type="ECO:0000256" key="4">
    <source>
        <dbReference type="ARBA" id="ARBA00023163"/>
    </source>
</evidence>
<dbReference type="InterPro" id="IPR013324">
    <property type="entry name" value="RNA_pol_sigma_r3/r4-like"/>
</dbReference>
<dbReference type="Pfam" id="PF20239">
    <property type="entry name" value="DUF6596"/>
    <property type="match status" value="1"/>
</dbReference>
<evidence type="ECO:0000259" key="7">
    <source>
        <dbReference type="Pfam" id="PF20239"/>
    </source>
</evidence>
<dbReference type="AlphaFoldDB" id="A0A7G6WYQ6"/>
<dbReference type="InterPro" id="IPR013249">
    <property type="entry name" value="RNA_pol_sigma70_r4_t2"/>
</dbReference>
<dbReference type="Pfam" id="PF04542">
    <property type="entry name" value="Sigma70_r2"/>
    <property type="match status" value="1"/>
</dbReference>
<sequence length="406" mass="44285">MQSGSISVAEVAGVFRAEHGRAVAVLARVFGDLEIAEDAVQEAFAAAVEKWPAAGLPPSPAGWIITTARNRAIDRLRRESSREDKHAQAALLHAQGEPVEEGVVRDDRLRLIFTCCHPALALNVRVALTLRLLGGLTTTEIARAFLVPEPTMAQRLVRAKAKIRTAGIPYRVPYEADLPERVRGVLAVVYLIFNEGYAASSGDELIRSELCLEAIRLGRLLVELMPDEPEAVGLLALMLLQESRRPARVGPDGSLVLLAQQDRSLWDRALVLEGQDLVRRCLRRDAPGPYQLQAAINAVHSDAPSTSTTAWDQIVQLYDQLLTFTPTPVVALNRAVAVAEVDGPEAALALVDELDLGNYYLFHAIRADLLKRLDRKAAARAAYAAAIPLTTNTAERTFLTHQQSTL</sequence>
<name>A0A7G6WYQ6_9ACTN</name>
<evidence type="ECO:0000256" key="1">
    <source>
        <dbReference type="ARBA" id="ARBA00010641"/>
    </source>
</evidence>
<dbReference type="RefSeq" id="WP_185448403.1">
    <property type="nucleotide sequence ID" value="NZ_CP043661.1"/>
</dbReference>
<keyword evidence="2" id="KW-0805">Transcription regulation</keyword>
<dbReference type="NCBIfam" id="TIGR02937">
    <property type="entry name" value="sigma70-ECF"/>
    <property type="match status" value="1"/>
</dbReference>